<evidence type="ECO:0000313" key="2">
    <source>
        <dbReference type="Proteomes" id="UP001296776"/>
    </source>
</evidence>
<accession>A0AAJ0U7L3</accession>
<reference evidence="1" key="1">
    <citation type="submission" date="2017-08" db="EMBL/GenBank/DDBJ databases">
        <authorList>
            <person name="Imhoff J.F."/>
            <person name="Rahn T."/>
            <person name="Kuenzel S."/>
            <person name="Neulinger S.C."/>
        </authorList>
    </citation>
    <scope>NUCLEOTIDE SEQUENCE</scope>
    <source>
        <strain evidence="1">DSM 11080</strain>
    </source>
</reference>
<dbReference type="Proteomes" id="UP001296776">
    <property type="component" value="Unassembled WGS sequence"/>
</dbReference>
<dbReference type="EMBL" id="NRSJ01000050">
    <property type="protein sequence ID" value="MBK1706751.1"/>
    <property type="molecule type" value="Genomic_DNA"/>
</dbReference>
<dbReference type="RefSeq" id="WP_200348225.1">
    <property type="nucleotide sequence ID" value="NZ_NRSJ01000050.1"/>
</dbReference>
<dbReference type="AlphaFoldDB" id="A0AAJ0U7L3"/>
<dbReference type="CDD" id="cd22784">
    <property type="entry name" value="DPBB_MltA_YuiC-like"/>
    <property type="match status" value="1"/>
</dbReference>
<comment type="caution">
    <text evidence="1">The sequence shown here is derived from an EMBL/GenBank/DDBJ whole genome shotgun (WGS) entry which is preliminary data.</text>
</comment>
<name>A0AAJ0U7L3_9GAMM</name>
<reference evidence="1" key="2">
    <citation type="journal article" date="2020" name="Microorganisms">
        <title>Osmotic Adaptation and Compatible Solute Biosynthesis of Phototrophic Bacteria as Revealed from Genome Analyses.</title>
        <authorList>
            <person name="Imhoff J.F."/>
            <person name="Rahn T."/>
            <person name="Kunzel S."/>
            <person name="Keller A."/>
            <person name="Neulinger S.C."/>
        </authorList>
    </citation>
    <scope>NUCLEOTIDE SEQUENCE</scope>
    <source>
        <strain evidence="1">DSM 11080</strain>
    </source>
</reference>
<evidence type="ECO:0008006" key="3">
    <source>
        <dbReference type="Google" id="ProtNLM"/>
    </source>
</evidence>
<protein>
    <recommendedName>
        <fullName evidence="3">3D (Asp-Asp-Asp) domain-containing protein</fullName>
    </recommendedName>
</protein>
<organism evidence="1 2">
    <name type="scientific">Halochromatium glycolicum</name>
    <dbReference type="NCBI Taxonomy" id="85075"/>
    <lineage>
        <taxon>Bacteria</taxon>
        <taxon>Pseudomonadati</taxon>
        <taxon>Pseudomonadota</taxon>
        <taxon>Gammaproteobacteria</taxon>
        <taxon>Chromatiales</taxon>
        <taxon>Chromatiaceae</taxon>
        <taxon>Halochromatium</taxon>
    </lineage>
</organism>
<gene>
    <name evidence="1" type="ORF">CKO40_19940</name>
</gene>
<proteinExistence type="predicted"/>
<sequence>MTLKVRYALTGMLALALVLALATVGYLQRDTGNRLKVIATAYTSHPAETSGDPYLAAWNNRLTPGEKSIAVSRDLIGLGLTNGTEVKIEGLPGTYTVRDKMNKRWRRRIDIYMGNDRERALEWGKQRVALSWPE</sequence>
<keyword evidence="2" id="KW-1185">Reference proteome</keyword>
<evidence type="ECO:0000313" key="1">
    <source>
        <dbReference type="EMBL" id="MBK1706751.1"/>
    </source>
</evidence>